<dbReference type="PANTHER" id="PTHR18964">
    <property type="entry name" value="ROK (REPRESSOR, ORF, KINASE) FAMILY"/>
    <property type="match status" value="1"/>
</dbReference>
<proteinExistence type="inferred from homology"/>
<dbReference type="SUPFAM" id="SSF53067">
    <property type="entry name" value="Actin-like ATPase domain"/>
    <property type="match status" value="1"/>
</dbReference>
<dbReference type="RefSeq" id="WP_091177675.1">
    <property type="nucleotide sequence ID" value="NZ_FOFA01000001.1"/>
</dbReference>
<dbReference type="PANTHER" id="PTHR18964:SF173">
    <property type="entry name" value="GLUCOKINASE"/>
    <property type="match status" value="1"/>
</dbReference>
<keyword evidence="2" id="KW-0418">Kinase</keyword>
<accession>A0A1H9ARK5</accession>
<dbReference type="PROSITE" id="PS00519">
    <property type="entry name" value="HTH_ASNC_1"/>
    <property type="match status" value="1"/>
</dbReference>
<dbReference type="GO" id="GO:0016301">
    <property type="term" value="F:kinase activity"/>
    <property type="evidence" value="ECO:0007669"/>
    <property type="project" value="UniProtKB-KW"/>
</dbReference>
<keyword evidence="3" id="KW-1185">Reference proteome</keyword>
<dbReference type="InterPro" id="IPR000600">
    <property type="entry name" value="ROK"/>
</dbReference>
<name>A0A1H9ARK5_9ACTN</name>
<dbReference type="SUPFAM" id="SSF46785">
    <property type="entry name" value="Winged helix' DNA-binding domain"/>
    <property type="match status" value="1"/>
</dbReference>
<dbReference type="Gene3D" id="3.30.420.40">
    <property type="match status" value="2"/>
</dbReference>
<dbReference type="AlphaFoldDB" id="A0A1H9ARK5"/>
<dbReference type="InterPro" id="IPR043129">
    <property type="entry name" value="ATPase_NBD"/>
</dbReference>
<dbReference type="InterPro" id="IPR036388">
    <property type="entry name" value="WH-like_DNA-bd_sf"/>
</dbReference>
<dbReference type="Pfam" id="PF00480">
    <property type="entry name" value="ROK"/>
    <property type="match status" value="1"/>
</dbReference>
<sequence>MAALSVGVSAGEVLGLIASGQAQTRGALARLTGMSRPTLAERLEVLFRAGLIREGEHAASSGGRPSRVLDLDRDRYVVLGADVGEDHVRLLLTDLTGVVVAERLTEMPVSAGAEAVLGWVTATGRELLAASGRTGRDLLGVGLSVPAPVDRATNRPASPSVMAGWEGRSVEGLIRAELDVPVVVENDVNARGYAEHLQAWGPDDDLLYVKAGTGIGSAIISAGQLFRGTHGAAGDIGHIRLRPEDGPLCRCGNRGCVEALAAGWSIVRDLRRDGLEVSTTREAMDLVRAGNPQAVALLQAAGRTLGQAIAYAVNLLDPAVVVVGGSLTGTAGQHLLTGVRASVYAHSLPLATNELRIVEGRHDERGGATGAARLVAAKTLRPDAVNDRLRALA</sequence>
<protein>
    <submittedName>
        <fullName evidence="2">Glucokinase</fullName>
    </submittedName>
</protein>
<dbReference type="Gene3D" id="1.10.10.10">
    <property type="entry name" value="Winged helix-like DNA-binding domain superfamily/Winged helix DNA-binding domain"/>
    <property type="match status" value="1"/>
</dbReference>
<gene>
    <name evidence="2" type="ORF">SAMN05421756_101704</name>
</gene>
<keyword evidence="2" id="KW-0808">Transferase</keyword>
<dbReference type="Proteomes" id="UP000198504">
    <property type="component" value="Unassembled WGS sequence"/>
</dbReference>
<dbReference type="STRING" id="1036181.SAMN05421756_101704"/>
<evidence type="ECO:0000256" key="1">
    <source>
        <dbReference type="ARBA" id="ARBA00006479"/>
    </source>
</evidence>
<dbReference type="EMBL" id="FOFA01000001">
    <property type="protein sequence ID" value="SEP79279.1"/>
    <property type="molecule type" value="Genomic_DNA"/>
</dbReference>
<comment type="similarity">
    <text evidence="1">Belongs to the ROK (NagC/XylR) family.</text>
</comment>
<dbReference type="InterPro" id="IPR019885">
    <property type="entry name" value="Tscrpt_reg_HTH_AsnC-type_CS"/>
</dbReference>
<evidence type="ECO:0000313" key="3">
    <source>
        <dbReference type="Proteomes" id="UP000198504"/>
    </source>
</evidence>
<reference evidence="3" key="1">
    <citation type="submission" date="2016-10" db="EMBL/GenBank/DDBJ databases">
        <authorList>
            <person name="Varghese N."/>
            <person name="Submissions S."/>
        </authorList>
    </citation>
    <scope>NUCLEOTIDE SEQUENCE [LARGE SCALE GENOMIC DNA]</scope>
    <source>
        <strain evidence="3">CGMCC 4.6856</strain>
    </source>
</reference>
<evidence type="ECO:0000313" key="2">
    <source>
        <dbReference type="EMBL" id="SEP79279.1"/>
    </source>
</evidence>
<organism evidence="2 3">
    <name type="scientific">Microlunatus flavus</name>
    <dbReference type="NCBI Taxonomy" id="1036181"/>
    <lineage>
        <taxon>Bacteria</taxon>
        <taxon>Bacillati</taxon>
        <taxon>Actinomycetota</taxon>
        <taxon>Actinomycetes</taxon>
        <taxon>Propionibacteriales</taxon>
        <taxon>Propionibacteriaceae</taxon>
        <taxon>Microlunatus</taxon>
    </lineage>
</organism>
<dbReference type="OrthoDB" id="3189808at2"/>
<dbReference type="InterPro" id="IPR036390">
    <property type="entry name" value="WH_DNA-bd_sf"/>
</dbReference>